<proteinExistence type="inferred from homology"/>
<keyword evidence="4" id="KW-1185">Reference proteome</keyword>
<dbReference type="EC" id="1.1.1.-" evidence="3"/>
<gene>
    <name evidence="3" type="ORF">ACFPPC_05590</name>
</gene>
<evidence type="ECO:0000256" key="1">
    <source>
        <dbReference type="ARBA" id="ARBA00006484"/>
    </source>
</evidence>
<evidence type="ECO:0000256" key="2">
    <source>
        <dbReference type="ARBA" id="ARBA00023002"/>
    </source>
</evidence>
<dbReference type="PRINTS" id="PR00081">
    <property type="entry name" value="GDHRDH"/>
</dbReference>
<evidence type="ECO:0000313" key="4">
    <source>
        <dbReference type="Proteomes" id="UP001596104"/>
    </source>
</evidence>
<dbReference type="EMBL" id="JBHSLV010000008">
    <property type="protein sequence ID" value="MFC5392113.1"/>
    <property type="molecule type" value="Genomic_DNA"/>
</dbReference>
<dbReference type="InterPro" id="IPR002347">
    <property type="entry name" value="SDR_fam"/>
</dbReference>
<dbReference type="SUPFAM" id="SSF51735">
    <property type="entry name" value="NAD(P)-binding Rossmann-fold domains"/>
    <property type="match status" value="1"/>
</dbReference>
<comment type="caution">
    <text evidence="3">The sequence shown here is derived from an EMBL/GenBank/DDBJ whole genome shotgun (WGS) entry which is preliminary data.</text>
</comment>
<dbReference type="Gene3D" id="3.40.50.720">
    <property type="entry name" value="NAD(P)-binding Rossmann-like Domain"/>
    <property type="match status" value="1"/>
</dbReference>
<dbReference type="NCBIfam" id="NF005559">
    <property type="entry name" value="PRK07231.1"/>
    <property type="match status" value="1"/>
</dbReference>
<dbReference type="PROSITE" id="PS00061">
    <property type="entry name" value="ADH_SHORT"/>
    <property type="match status" value="1"/>
</dbReference>
<comment type="similarity">
    <text evidence="1">Belongs to the short-chain dehydrogenases/reductases (SDR) family.</text>
</comment>
<accession>A0ABW0H721</accession>
<reference evidence="4" key="1">
    <citation type="journal article" date="2019" name="Int. J. Syst. Evol. Microbiol.">
        <title>The Global Catalogue of Microorganisms (GCM) 10K type strain sequencing project: providing services to taxonomists for standard genome sequencing and annotation.</title>
        <authorList>
            <consortium name="The Broad Institute Genomics Platform"/>
            <consortium name="The Broad Institute Genome Sequencing Center for Infectious Disease"/>
            <person name="Wu L."/>
            <person name="Ma J."/>
        </authorList>
    </citation>
    <scope>NUCLEOTIDE SEQUENCE [LARGE SCALE GENOMIC DNA]</scope>
    <source>
        <strain evidence="4">CGMCC 1.16326</strain>
    </source>
</reference>
<dbReference type="RefSeq" id="WP_377006831.1">
    <property type="nucleotide sequence ID" value="NZ_JBHSLV010000008.1"/>
</dbReference>
<dbReference type="PANTHER" id="PTHR24321:SF8">
    <property type="entry name" value="ESTRADIOL 17-BETA-DEHYDROGENASE 8-RELATED"/>
    <property type="match status" value="1"/>
</dbReference>
<dbReference type="PRINTS" id="PR00080">
    <property type="entry name" value="SDRFAMILY"/>
</dbReference>
<dbReference type="Pfam" id="PF13561">
    <property type="entry name" value="adh_short_C2"/>
    <property type="match status" value="1"/>
</dbReference>
<protein>
    <submittedName>
        <fullName evidence="3">SDR family NAD(P)-dependent oxidoreductase</fullName>
        <ecNumber evidence="3">1.1.1.-</ecNumber>
    </submittedName>
</protein>
<name>A0ABW0H721_9HYPH</name>
<organism evidence="3 4">
    <name type="scientific">Bosea vestrisii</name>
    <dbReference type="NCBI Taxonomy" id="151416"/>
    <lineage>
        <taxon>Bacteria</taxon>
        <taxon>Pseudomonadati</taxon>
        <taxon>Pseudomonadota</taxon>
        <taxon>Alphaproteobacteria</taxon>
        <taxon>Hyphomicrobiales</taxon>
        <taxon>Boseaceae</taxon>
        <taxon>Bosea</taxon>
    </lineage>
</organism>
<dbReference type="InterPro" id="IPR020904">
    <property type="entry name" value="Sc_DH/Rdtase_CS"/>
</dbReference>
<evidence type="ECO:0000313" key="3">
    <source>
        <dbReference type="EMBL" id="MFC5392113.1"/>
    </source>
</evidence>
<sequence length="261" mass="27099">MPAQSSRAPALSGKVAIVTGGGTGIGLAIAKAFVDEGAHVVIAGRSQASLDKAAAGIGAHAIAADVSQEADAGRLAKETATRFGGVDILVNNAGVTGQVANAEDLDIAQWDETMAINIRGTILCIKYCVPLMRARGGGSIINMSSLMGLRGYPMRSAYTATKFAVIGITEAVAQEVGIHGIRVNALCPGAVNGELMQRVIAARAAKENRPAEEIIKVNYTDKAALKRWVEPEEVARAALFLASDQSSSVTSERIKVDAGRM</sequence>
<dbReference type="GO" id="GO:0016491">
    <property type="term" value="F:oxidoreductase activity"/>
    <property type="evidence" value="ECO:0007669"/>
    <property type="project" value="UniProtKB-KW"/>
</dbReference>
<dbReference type="CDD" id="cd05233">
    <property type="entry name" value="SDR_c"/>
    <property type="match status" value="1"/>
</dbReference>
<keyword evidence="2 3" id="KW-0560">Oxidoreductase</keyword>
<dbReference type="Proteomes" id="UP001596104">
    <property type="component" value="Unassembled WGS sequence"/>
</dbReference>
<dbReference type="PANTHER" id="PTHR24321">
    <property type="entry name" value="DEHYDROGENASES, SHORT CHAIN"/>
    <property type="match status" value="1"/>
</dbReference>
<dbReference type="InterPro" id="IPR036291">
    <property type="entry name" value="NAD(P)-bd_dom_sf"/>
</dbReference>